<evidence type="ECO:0000256" key="10">
    <source>
        <dbReference type="ARBA" id="ARBA00022801"/>
    </source>
</evidence>
<comment type="subcellular location">
    <subcellularLocation>
        <location evidence="3">Membrane</location>
    </subcellularLocation>
    <subcellularLocation>
        <location evidence="2">Plastid</location>
        <location evidence="2">Chloroplast</location>
    </subcellularLocation>
</comment>
<dbReference type="PROSITE" id="PS51375">
    <property type="entry name" value="PPR"/>
    <property type="match status" value="10"/>
</dbReference>
<dbReference type="Gene3D" id="2.10.109.10">
    <property type="entry name" value="Umud Fragment, subunit A"/>
    <property type="match status" value="1"/>
</dbReference>
<dbReference type="FunFam" id="2.10.109.10:FF:000012">
    <property type="entry name" value="Peptidase/ serine-type peptidase"/>
    <property type="match status" value="1"/>
</dbReference>
<dbReference type="GO" id="GO:0009534">
    <property type="term" value="C:chloroplast thylakoid"/>
    <property type="evidence" value="ECO:0007669"/>
    <property type="project" value="UniProtKB-ARBA"/>
</dbReference>
<evidence type="ECO:0000256" key="12">
    <source>
        <dbReference type="ARBA" id="ARBA00023136"/>
    </source>
</evidence>
<evidence type="ECO:0000256" key="3">
    <source>
        <dbReference type="ARBA" id="ARBA00004370"/>
    </source>
</evidence>
<evidence type="ECO:0000256" key="1">
    <source>
        <dbReference type="ARBA" id="ARBA00000677"/>
    </source>
</evidence>
<dbReference type="PROSITE" id="PS00501">
    <property type="entry name" value="SPASE_I_1"/>
    <property type="match status" value="1"/>
</dbReference>
<feature type="domain" description="Peptidase S26" evidence="16">
    <location>
        <begin position="746"/>
        <end position="903"/>
    </location>
</feature>
<feature type="repeat" description="PPR" evidence="14">
    <location>
        <begin position="445"/>
        <end position="479"/>
    </location>
</feature>
<proteinExistence type="inferred from homology"/>
<dbReference type="Pfam" id="PF10502">
    <property type="entry name" value="Peptidase_S26"/>
    <property type="match status" value="1"/>
</dbReference>
<evidence type="ECO:0000256" key="14">
    <source>
        <dbReference type="PROSITE-ProRule" id="PRU00708"/>
    </source>
</evidence>
<dbReference type="InterPro" id="IPR019533">
    <property type="entry name" value="Peptidase_S26"/>
</dbReference>
<dbReference type="PRINTS" id="PR00727">
    <property type="entry name" value="LEADERPTASE"/>
</dbReference>
<comment type="catalytic activity">
    <reaction evidence="1">
        <text>Cleavage of hydrophobic, N-terminal signal or leader sequences from secreted and periplasmic proteins.</text>
        <dbReference type="EC" id="3.4.21.89"/>
    </reaction>
</comment>
<dbReference type="PANTHER" id="PTHR47931">
    <property type="entry name" value="OS01G0228400 PROTEIN"/>
    <property type="match status" value="1"/>
</dbReference>
<dbReference type="Proteomes" id="UP000796880">
    <property type="component" value="Unassembled WGS sequence"/>
</dbReference>
<dbReference type="CDD" id="cd06530">
    <property type="entry name" value="S26_SPase_I"/>
    <property type="match status" value="1"/>
</dbReference>
<keyword evidence="12" id="KW-0472">Membrane</keyword>
<dbReference type="PANTHER" id="PTHR47931:SF2">
    <property type="entry name" value="OS01G0228400 PROTEIN"/>
    <property type="match status" value="1"/>
</dbReference>
<organism evidence="17 18">
    <name type="scientific">Rhamnella rubrinervis</name>
    <dbReference type="NCBI Taxonomy" id="2594499"/>
    <lineage>
        <taxon>Eukaryota</taxon>
        <taxon>Viridiplantae</taxon>
        <taxon>Streptophyta</taxon>
        <taxon>Embryophyta</taxon>
        <taxon>Tracheophyta</taxon>
        <taxon>Spermatophyta</taxon>
        <taxon>Magnoliopsida</taxon>
        <taxon>eudicotyledons</taxon>
        <taxon>Gunneridae</taxon>
        <taxon>Pentapetalae</taxon>
        <taxon>rosids</taxon>
        <taxon>fabids</taxon>
        <taxon>Rosales</taxon>
        <taxon>Rhamnaceae</taxon>
        <taxon>rhamnoid group</taxon>
        <taxon>Rhamneae</taxon>
        <taxon>Rhamnella</taxon>
    </lineage>
</organism>
<feature type="repeat" description="PPR" evidence="14">
    <location>
        <begin position="129"/>
        <end position="163"/>
    </location>
</feature>
<feature type="active site" evidence="13">
    <location>
        <position position="773"/>
    </location>
</feature>
<dbReference type="OrthoDB" id="185373at2759"/>
<dbReference type="InterPro" id="IPR002885">
    <property type="entry name" value="PPR_rpt"/>
</dbReference>
<dbReference type="GO" id="GO:0016020">
    <property type="term" value="C:membrane"/>
    <property type="evidence" value="ECO:0007669"/>
    <property type="project" value="UniProtKB-SubCell"/>
</dbReference>
<evidence type="ECO:0000259" key="16">
    <source>
        <dbReference type="Pfam" id="PF10502"/>
    </source>
</evidence>
<keyword evidence="8" id="KW-0645">Protease</keyword>
<gene>
    <name evidence="17" type="ORF">FNV43_RR15844</name>
</gene>
<dbReference type="EMBL" id="VOIH02000007">
    <property type="protein sequence ID" value="KAF3441929.1"/>
    <property type="molecule type" value="Genomic_DNA"/>
</dbReference>
<feature type="repeat" description="PPR" evidence="14">
    <location>
        <begin position="410"/>
        <end position="444"/>
    </location>
</feature>
<evidence type="ECO:0000256" key="9">
    <source>
        <dbReference type="ARBA" id="ARBA00022737"/>
    </source>
</evidence>
<keyword evidence="6" id="KW-0150">Chloroplast</keyword>
<evidence type="ECO:0000256" key="2">
    <source>
        <dbReference type="ARBA" id="ARBA00004229"/>
    </source>
</evidence>
<feature type="active site" evidence="13">
    <location>
        <position position="823"/>
    </location>
</feature>
<evidence type="ECO:0000256" key="15">
    <source>
        <dbReference type="SAM" id="MobiDB-lite"/>
    </source>
</evidence>
<evidence type="ECO:0000256" key="5">
    <source>
        <dbReference type="ARBA" id="ARBA00013208"/>
    </source>
</evidence>
<protein>
    <recommendedName>
        <fullName evidence="5">signal peptidase I</fullName>
        <ecNumber evidence="5">3.4.21.89</ecNumber>
    </recommendedName>
</protein>
<keyword evidence="9" id="KW-0677">Repeat</keyword>
<dbReference type="GO" id="GO:0006465">
    <property type="term" value="P:signal peptide processing"/>
    <property type="evidence" value="ECO:0007669"/>
    <property type="project" value="InterPro"/>
</dbReference>
<dbReference type="InterPro" id="IPR011990">
    <property type="entry name" value="TPR-like_helical_dom_sf"/>
</dbReference>
<dbReference type="InterPro" id="IPR019756">
    <property type="entry name" value="Pept_S26A_signal_pept_1_Ser-AS"/>
</dbReference>
<feature type="repeat" description="PPR" evidence="14">
    <location>
        <begin position="235"/>
        <end position="269"/>
    </location>
</feature>
<sequence>MGRHQDGTIISKKAVPVQTSPLMEPHMHKEDQVQLISNSVESKIQSCCIVCLGKTSCRTVLSRTKLMNILIERGKPHEAQTTFNNLVEEGHRPTIITYTTLITALTRQKRFKSIPLILSKVKENGMEPDSILFNAMINAFTESGKVDDAMKIFRKMEENGCRPTTSTFNTLIKGYGIAGEPEKSSKLLELMSKVEYAKPNDRTYNILVRAWCNKKRISEAWNVVYKMVASGIQPDVVTFNTLARAYAENGETSRAERMIFEMQNNKVDPNERTCGIIINGYCKEKNMNDALRFVHRMKDLGVHPNLVVFNSLLKGFLDITDTDGINEVLTLMEGFGVKPDVITFSTIMNAWSSAGLMNKCQEIFNDMVKAGIEPDIHAFSILAKGYVRAGEAGKAESLLTSMIKSGVPPNVVIFTTIISGWCSAGKMDRASKIFNKMCEMDISPNLKTFETLIWGYGEARQPWKAEELVQTMEEKGVCPEKSTIQLVADAWRAIGLLSESKRILNETEEEWEVVENNRRDEIPLARLETISKKQHLRASYSNILQVPGVVVGDHNDGTSAANIKSQMVSKGFEFSSESMRSATTTSMFLHHTSTFRVQPLIKSAFLQHENAVVNCVVGSSCGAHSPLEPDTVIDGLNTNRSQFHKPVRNPTFRTLCLTTLHSTHTHFTSLFKTPNFPGFKLSNCRTLFRSVGCNAHKDSGEETKAIFGGGGIDDGGGGGGGDGDDGQIEKKDGPLPEWVNFTSDDAKTVFAAIAISLAFRSFVAEPRYIPSLSMYPTFDVGDRIVAEKVTYYFRKPCANDIVIFKSPPVLQEVGYTDDDVFIKRIVAKEGDVVEVRKGKLMVNGVERDEKFILESPSYDMTPIRVPENSVFVMGDNRNNSYDSHVWGPLPAKNIIGRSLFRYWPPNRIGGTVLETGCAVDKQESSPATQ</sequence>
<evidence type="ECO:0000256" key="4">
    <source>
        <dbReference type="ARBA" id="ARBA00009370"/>
    </source>
</evidence>
<dbReference type="PROSITE" id="PS00761">
    <property type="entry name" value="SPASE_I_3"/>
    <property type="match status" value="1"/>
</dbReference>
<feature type="repeat" description="PPR" evidence="14">
    <location>
        <begin position="164"/>
        <end position="198"/>
    </location>
</feature>
<evidence type="ECO:0000313" key="18">
    <source>
        <dbReference type="Proteomes" id="UP000796880"/>
    </source>
</evidence>
<name>A0A8K0E9N7_9ROSA</name>
<dbReference type="NCBIfam" id="TIGR02227">
    <property type="entry name" value="sigpep_I_bact"/>
    <property type="match status" value="1"/>
</dbReference>
<dbReference type="Gene3D" id="1.25.40.10">
    <property type="entry name" value="Tetratricopeptide repeat domain"/>
    <property type="match status" value="4"/>
</dbReference>
<dbReference type="AlphaFoldDB" id="A0A8K0E9N7"/>
<keyword evidence="18" id="KW-1185">Reference proteome</keyword>
<comment type="caution">
    <text evidence="17">The sequence shown here is derived from an EMBL/GenBank/DDBJ whole genome shotgun (WGS) entry which is preliminary data.</text>
</comment>
<evidence type="ECO:0000256" key="7">
    <source>
        <dbReference type="ARBA" id="ARBA00022640"/>
    </source>
</evidence>
<comment type="similarity">
    <text evidence="4">Belongs to the peptidase S26 family.</text>
</comment>
<keyword evidence="10" id="KW-0378">Hydrolase</keyword>
<dbReference type="SUPFAM" id="SSF51306">
    <property type="entry name" value="LexA/Signal peptidase"/>
    <property type="match status" value="1"/>
</dbReference>
<evidence type="ECO:0000256" key="8">
    <source>
        <dbReference type="ARBA" id="ARBA00022670"/>
    </source>
</evidence>
<feature type="repeat" description="PPR" evidence="14">
    <location>
        <begin position="94"/>
        <end position="128"/>
    </location>
</feature>
<dbReference type="NCBIfam" id="TIGR00756">
    <property type="entry name" value="PPR"/>
    <property type="match status" value="9"/>
</dbReference>
<accession>A0A8K0E9N7</accession>
<dbReference type="EC" id="3.4.21.89" evidence="5"/>
<keyword evidence="7" id="KW-0934">Plastid</keyword>
<evidence type="ECO:0000256" key="11">
    <source>
        <dbReference type="ARBA" id="ARBA00022946"/>
    </source>
</evidence>
<dbReference type="InterPro" id="IPR000223">
    <property type="entry name" value="Pept_S26A_signal_pept_1"/>
</dbReference>
<dbReference type="GO" id="GO:0004252">
    <property type="term" value="F:serine-type endopeptidase activity"/>
    <property type="evidence" value="ECO:0007669"/>
    <property type="project" value="InterPro"/>
</dbReference>
<dbReference type="InterPro" id="IPR019758">
    <property type="entry name" value="Pept_S26A_signal_pept_1_CS"/>
</dbReference>
<feature type="repeat" description="PPR" evidence="14">
    <location>
        <begin position="340"/>
        <end position="374"/>
    </location>
</feature>
<keyword evidence="11" id="KW-0809">Transit peptide</keyword>
<feature type="region of interest" description="Disordered" evidence="15">
    <location>
        <begin position="704"/>
        <end position="731"/>
    </location>
</feature>
<feature type="compositionally biased region" description="Gly residues" evidence="15">
    <location>
        <begin position="707"/>
        <end position="721"/>
    </location>
</feature>
<evidence type="ECO:0000313" key="17">
    <source>
        <dbReference type="EMBL" id="KAF3441929.1"/>
    </source>
</evidence>
<dbReference type="Pfam" id="PF13041">
    <property type="entry name" value="PPR_2"/>
    <property type="match status" value="5"/>
</dbReference>
<dbReference type="GO" id="GO:0009003">
    <property type="term" value="F:signal peptidase activity"/>
    <property type="evidence" value="ECO:0007669"/>
    <property type="project" value="UniProtKB-EC"/>
</dbReference>
<feature type="repeat" description="PPR" evidence="14">
    <location>
        <begin position="375"/>
        <end position="409"/>
    </location>
</feature>
<evidence type="ECO:0000256" key="13">
    <source>
        <dbReference type="PIRSR" id="PIRSR600223-1"/>
    </source>
</evidence>
<feature type="repeat" description="PPR" evidence="14">
    <location>
        <begin position="200"/>
        <end position="234"/>
    </location>
</feature>
<evidence type="ECO:0000256" key="6">
    <source>
        <dbReference type="ARBA" id="ARBA00022528"/>
    </source>
</evidence>
<reference evidence="17" key="1">
    <citation type="submission" date="2020-03" db="EMBL/GenBank/DDBJ databases">
        <title>A high-quality chromosome-level genome assembly of a woody plant with both climbing and erect habits, Rhamnella rubrinervis.</title>
        <authorList>
            <person name="Lu Z."/>
            <person name="Yang Y."/>
            <person name="Zhu X."/>
            <person name="Sun Y."/>
        </authorList>
    </citation>
    <scope>NUCLEOTIDE SEQUENCE</scope>
    <source>
        <strain evidence="17">BYM</strain>
        <tissue evidence="17">Leaf</tissue>
    </source>
</reference>
<dbReference type="InterPro" id="IPR036286">
    <property type="entry name" value="LexA/Signal_pep-like_sf"/>
</dbReference>
<feature type="repeat" description="PPR" evidence="14">
    <location>
        <begin position="270"/>
        <end position="304"/>
    </location>
</feature>